<name>A0A6N2M611_SALVM</name>
<proteinExistence type="predicted"/>
<reference evidence="1" key="1">
    <citation type="submission" date="2019-03" db="EMBL/GenBank/DDBJ databases">
        <authorList>
            <person name="Mank J."/>
            <person name="Almeida P."/>
        </authorList>
    </citation>
    <scope>NUCLEOTIDE SEQUENCE</scope>
    <source>
        <strain evidence="1">78183</strain>
    </source>
</reference>
<sequence length="85" mass="9679">MHHKYSDSDCAKRFLSAVALVSLTKKLRLLSSRDSYHSLSFSSLTRNSCINGLHFNSWNSVPIPWKSFNIHKMSQTECNSFLSPS</sequence>
<protein>
    <submittedName>
        <fullName evidence="1">Uncharacterized protein</fullName>
    </submittedName>
</protein>
<organism evidence="1">
    <name type="scientific">Salix viminalis</name>
    <name type="common">Common osier</name>
    <name type="synonym">Basket willow</name>
    <dbReference type="NCBI Taxonomy" id="40686"/>
    <lineage>
        <taxon>Eukaryota</taxon>
        <taxon>Viridiplantae</taxon>
        <taxon>Streptophyta</taxon>
        <taxon>Embryophyta</taxon>
        <taxon>Tracheophyta</taxon>
        <taxon>Spermatophyta</taxon>
        <taxon>Magnoliopsida</taxon>
        <taxon>eudicotyledons</taxon>
        <taxon>Gunneridae</taxon>
        <taxon>Pentapetalae</taxon>
        <taxon>rosids</taxon>
        <taxon>fabids</taxon>
        <taxon>Malpighiales</taxon>
        <taxon>Salicaceae</taxon>
        <taxon>Saliceae</taxon>
        <taxon>Salix</taxon>
    </lineage>
</organism>
<gene>
    <name evidence="1" type="ORF">SVIM_LOCUS322243</name>
</gene>
<dbReference type="EMBL" id="CAADRP010001707">
    <property type="protein sequence ID" value="VFU48963.1"/>
    <property type="molecule type" value="Genomic_DNA"/>
</dbReference>
<dbReference type="AlphaFoldDB" id="A0A6N2M611"/>
<accession>A0A6N2M611</accession>
<evidence type="ECO:0000313" key="1">
    <source>
        <dbReference type="EMBL" id="VFU48963.1"/>
    </source>
</evidence>